<evidence type="ECO:0000259" key="4">
    <source>
        <dbReference type="Pfam" id="PF00675"/>
    </source>
</evidence>
<name>A0A4Y6Q293_PERCE</name>
<dbReference type="PANTHER" id="PTHR11851">
    <property type="entry name" value="METALLOPROTEASE"/>
    <property type="match status" value="1"/>
</dbReference>
<proteinExistence type="inferred from homology"/>
<dbReference type="OrthoDB" id="9811314at2"/>
<dbReference type="PROSITE" id="PS51257">
    <property type="entry name" value="PROKAR_LIPOPROTEIN"/>
    <property type="match status" value="1"/>
</dbReference>
<dbReference type="PANTHER" id="PTHR11851:SF49">
    <property type="entry name" value="MITOCHONDRIAL-PROCESSING PEPTIDASE SUBUNIT ALPHA"/>
    <property type="match status" value="1"/>
</dbReference>
<accession>A0A5B8YE03</accession>
<sequence length="496" mass="55059">MKAKTIFALLFSGALAVSAGCTGGDTKPDEKQTEEKVQKGDQADQKVDERGIPELAPLQMADKDAEIKKLGEVNGTTAYKVGDVTVLHKETPANSVVAARVYISGGATHLTEKTSGIERLALNTAVSGGTESHPKDEFNALLDSMGSSVAAFSDRDFSGYTMKSVVDNFDKTWELMLESMLEPKLPQEELELQRQRHLADIRSLNENPDRLVGHVATKLLFEGHPYHTLQLGTEENVEAFTQKQTAAYQRAMLRPEKMTVVVVGNVSDEKILSQVQKLAKIQPQASLPDQQLTPYNVEKAKLKVEEKDIPTNYIFGLFPAPSPGDEDYEAMLVAVEYLRDRLFEEVRTKRNLTYAVSSGLSDRRVNYGYLYVTAVDPAKTMPVIFSEVQKLKDGELTDEQLEQSRNVFITEHYMGLETNGSQASLLARSELIAGDWKEHADAIERFQAVSPEDVQRVAEKYMKNYQFGIVGKKSQIDEGLFLNGTPTQAEPTAEKE</sequence>
<keyword evidence="3" id="KW-0732">Signal</keyword>
<dbReference type="Pfam" id="PF05193">
    <property type="entry name" value="Peptidase_M16_C"/>
    <property type="match status" value="1"/>
</dbReference>
<dbReference type="EMBL" id="CP041186">
    <property type="protein sequence ID" value="QDG54560.1"/>
    <property type="molecule type" value="Genomic_DNA"/>
</dbReference>
<dbReference type="SUPFAM" id="SSF63411">
    <property type="entry name" value="LuxS/MPP-like metallohydrolase"/>
    <property type="match status" value="2"/>
</dbReference>
<evidence type="ECO:0000313" key="7">
    <source>
        <dbReference type="Proteomes" id="UP000315995"/>
    </source>
</evidence>
<dbReference type="InterPro" id="IPR007863">
    <property type="entry name" value="Peptidase_M16_C"/>
</dbReference>
<feature type="domain" description="Peptidase M16 N-terminal" evidence="4">
    <location>
        <begin position="86"/>
        <end position="215"/>
    </location>
</feature>
<dbReference type="Proteomes" id="UP000315995">
    <property type="component" value="Chromosome"/>
</dbReference>
<feature type="domain" description="Peptidase M16 C-terminal" evidence="5">
    <location>
        <begin position="240"/>
        <end position="406"/>
    </location>
</feature>
<comment type="similarity">
    <text evidence="1">Belongs to the peptidase M16 family.</text>
</comment>
<protein>
    <submittedName>
        <fullName evidence="6">Insulinase family protein</fullName>
    </submittedName>
</protein>
<evidence type="ECO:0000259" key="5">
    <source>
        <dbReference type="Pfam" id="PF05193"/>
    </source>
</evidence>
<evidence type="ECO:0000313" key="6">
    <source>
        <dbReference type="EMBL" id="QDG54560.1"/>
    </source>
</evidence>
<feature type="region of interest" description="Disordered" evidence="2">
    <location>
        <begin position="21"/>
        <end position="47"/>
    </location>
</feature>
<dbReference type="AlphaFoldDB" id="A0A4Y6Q293"/>
<accession>A0A4Y6Q293</accession>
<dbReference type="Pfam" id="PF00675">
    <property type="entry name" value="Peptidase_M16"/>
    <property type="match status" value="1"/>
</dbReference>
<feature type="compositionally biased region" description="Basic and acidic residues" evidence="2">
    <location>
        <begin position="26"/>
        <end position="47"/>
    </location>
</feature>
<evidence type="ECO:0000256" key="3">
    <source>
        <dbReference type="SAM" id="SignalP"/>
    </source>
</evidence>
<dbReference type="RefSeq" id="WP_141201004.1">
    <property type="nucleotide sequence ID" value="NZ_CP041186.1"/>
</dbReference>
<dbReference type="GO" id="GO:0046872">
    <property type="term" value="F:metal ion binding"/>
    <property type="evidence" value="ECO:0007669"/>
    <property type="project" value="InterPro"/>
</dbReference>
<feature type="chain" id="PRO_5030106893" evidence="3">
    <location>
        <begin position="20"/>
        <end position="496"/>
    </location>
</feature>
<evidence type="ECO:0000256" key="2">
    <source>
        <dbReference type="SAM" id="MobiDB-lite"/>
    </source>
</evidence>
<dbReference type="Gene3D" id="3.30.830.10">
    <property type="entry name" value="Metalloenzyme, LuxS/M16 peptidase-like"/>
    <property type="match status" value="2"/>
</dbReference>
<reference evidence="6 7" key="1">
    <citation type="submission" date="2019-06" db="EMBL/GenBank/DDBJ databases">
        <title>Persicimonas caeni gen. nov., sp. nov., a predatory bacterium isolated from solar saltern.</title>
        <authorList>
            <person name="Wang S."/>
        </authorList>
    </citation>
    <scope>NUCLEOTIDE SEQUENCE [LARGE SCALE GENOMIC DNA]</scope>
    <source>
        <strain evidence="6 7">YN101</strain>
    </source>
</reference>
<dbReference type="InterPro" id="IPR011249">
    <property type="entry name" value="Metalloenz_LuxS/M16"/>
</dbReference>
<dbReference type="InterPro" id="IPR011765">
    <property type="entry name" value="Pept_M16_N"/>
</dbReference>
<keyword evidence="7" id="KW-1185">Reference proteome</keyword>
<evidence type="ECO:0000256" key="1">
    <source>
        <dbReference type="ARBA" id="ARBA00007261"/>
    </source>
</evidence>
<feature type="signal peptide" evidence="3">
    <location>
        <begin position="1"/>
        <end position="19"/>
    </location>
</feature>
<dbReference type="InterPro" id="IPR050361">
    <property type="entry name" value="MPP/UQCRC_Complex"/>
</dbReference>
<organism evidence="6 7">
    <name type="scientific">Persicimonas caeni</name>
    <dbReference type="NCBI Taxonomy" id="2292766"/>
    <lineage>
        <taxon>Bacteria</taxon>
        <taxon>Deltaproteobacteria</taxon>
        <taxon>Bradymonadales</taxon>
        <taxon>Bradymonadaceae</taxon>
        <taxon>Persicimonas</taxon>
    </lineage>
</organism>
<gene>
    <name evidence="6" type="ORF">FIV42_28595</name>
</gene>